<feature type="domain" description="SnoaL-like" evidence="1">
    <location>
        <begin position="16"/>
        <end position="145"/>
    </location>
</feature>
<dbReference type="SUPFAM" id="SSF54427">
    <property type="entry name" value="NTF2-like"/>
    <property type="match status" value="1"/>
</dbReference>
<dbReference type="eggNOG" id="COG5517">
    <property type="taxonomic scope" value="Bacteria"/>
</dbReference>
<sequence length="189" mass="22000">MTRFQQSETTRERGLQALLDKQEIYELMCRYCRGVDRLDKEMTLSCFWPGAIDVHVGRGGRLHTGTAEEFFDQEWEGFGDFTGSQHHLCNMLIELAADRAVAETYQFSFYWAEPGDNPELNWLNSNRYHDVFERRHGEWRILRRDFVRNFSIPIAPTGFPSAENQWLVPSAGRDDLAYRTVAATLTEEP</sequence>
<protein>
    <recommendedName>
        <fullName evidence="1">SnoaL-like domain-containing protein</fullName>
    </recommendedName>
</protein>
<dbReference type="Pfam" id="PF13577">
    <property type="entry name" value="SnoaL_4"/>
    <property type="match status" value="1"/>
</dbReference>
<gene>
    <name evidence="2" type="ordered locus">GPOL_c33890</name>
</gene>
<dbReference type="RefSeq" id="WP_014360828.1">
    <property type="nucleotide sequence ID" value="NC_016906.1"/>
</dbReference>
<dbReference type="GeneID" id="90160410"/>
<dbReference type="InterPro" id="IPR037401">
    <property type="entry name" value="SnoaL-like"/>
</dbReference>
<dbReference type="AlphaFoldDB" id="H6MZ65"/>
<reference evidence="2 3" key="1">
    <citation type="journal article" date="2012" name="Appl. Environ. Microbiol.">
        <title>Involvement of two latex-clearing proteins during rubber degradation and insights into the subsequent degradation pathway revealed by the genome sequence of Gordonia polyisoprenivorans strain VH2.</title>
        <authorList>
            <person name="Hiessl S."/>
            <person name="Schuldes J."/>
            <person name="Thurmer A."/>
            <person name="Halbsguth T."/>
            <person name="Broker D."/>
            <person name="Angelov A."/>
            <person name="Liebl W."/>
            <person name="Daniel R."/>
            <person name="Steinbuchel A."/>
        </authorList>
    </citation>
    <scope>NUCLEOTIDE SEQUENCE [LARGE SCALE GENOMIC DNA]</scope>
    <source>
        <strain evidence="3">DSM 44266 / VH2</strain>
    </source>
</reference>
<organism evidence="2 3">
    <name type="scientific">Gordonia polyisoprenivorans (strain DSM 44266 / VH2)</name>
    <dbReference type="NCBI Taxonomy" id="1112204"/>
    <lineage>
        <taxon>Bacteria</taxon>
        <taxon>Bacillati</taxon>
        <taxon>Actinomycetota</taxon>
        <taxon>Actinomycetes</taxon>
        <taxon>Mycobacteriales</taxon>
        <taxon>Gordoniaceae</taxon>
        <taxon>Gordonia</taxon>
    </lineage>
</organism>
<dbReference type="EMBL" id="CP003119">
    <property type="protein sequence ID" value="AFA74401.1"/>
    <property type="molecule type" value="Genomic_DNA"/>
</dbReference>
<dbReference type="STRING" id="1112204.GPOL_c33890"/>
<keyword evidence="3" id="KW-1185">Reference proteome</keyword>
<name>H6MZ65_GORPV</name>
<dbReference type="Proteomes" id="UP000009154">
    <property type="component" value="Chromosome"/>
</dbReference>
<dbReference type="KEGG" id="gpo:GPOL_c33890"/>
<accession>H6MZ65</accession>
<evidence type="ECO:0000313" key="3">
    <source>
        <dbReference type="Proteomes" id="UP000009154"/>
    </source>
</evidence>
<dbReference type="HOGENOM" id="CLU_106738_0_0_11"/>
<dbReference type="Gene3D" id="3.10.450.50">
    <property type="match status" value="1"/>
</dbReference>
<proteinExistence type="predicted"/>
<evidence type="ECO:0000259" key="1">
    <source>
        <dbReference type="Pfam" id="PF13577"/>
    </source>
</evidence>
<evidence type="ECO:0000313" key="2">
    <source>
        <dbReference type="EMBL" id="AFA74401.1"/>
    </source>
</evidence>
<dbReference type="InterPro" id="IPR032710">
    <property type="entry name" value="NTF2-like_dom_sf"/>
</dbReference>